<dbReference type="EMBL" id="FODJ01000001">
    <property type="protein sequence ID" value="SEN49610.1"/>
    <property type="molecule type" value="Genomic_DNA"/>
</dbReference>
<evidence type="ECO:0000256" key="1">
    <source>
        <dbReference type="SAM" id="Phobius"/>
    </source>
</evidence>
<feature type="transmembrane region" description="Helical" evidence="1">
    <location>
        <begin position="424"/>
        <end position="446"/>
    </location>
</feature>
<dbReference type="Proteomes" id="UP000199300">
    <property type="component" value="Unassembled WGS sequence"/>
</dbReference>
<dbReference type="PANTHER" id="PTHR31610:SF0">
    <property type="entry name" value="SLC26A_SULP TRANSPORTER DOMAIN-CONTAINING PROTEIN"/>
    <property type="match status" value="1"/>
</dbReference>
<protein>
    <submittedName>
        <fullName evidence="2">Putative MFS transporter, AGZA family, xanthine/uracil permease</fullName>
    </submittedName>
</protein>
<feature type="transmembrane region" description="Helical" evidence="1">
    <location>
        <begin position="20"/>
        <end position="40"/>
    </location>
</feature>
<name>A0A1H8H0Q3_9BACI</name>
<feature type="transmembrane region" description="Helical" evidence="1">
    <location>
        <begin position="168"/>
        <end position="189"/>
    </location>
</feature>
<feature type="transmembrane region" description="Helical" evidence="1">
    <location>
        <begin position="321"/>
        <end position="340"/>
    </location>
</feature>
<accession>A0A1H8H0Q3</accession>
<feature type="transmembrane region" description="Helical" evidence="1">
    <location>
        <begin position="376"/>
        <end position="395"/>
    </location>
</feature>
<feature type="transmembrane region" description="Helical" evidence="1">
    <location>
        <begin position="245"/>
        <end position="264"/>
    </location>
</feature>
<organism evidence="2 3">
    <name type="scientific">Amphibacillus marinus</name>
    <dbReference type="NCBI Taxonomy" id="872970"/>
    <lineage>
        <taxon>Bacteria</taxon>
        <taxon>Bacillati</taxon>
        <taxon>Bacillota</taxon>
        <taxon>Bacilli</taxon>
        <taxon>Bacillales</taxon>
        <taxon>Bacillaceae</taxon>
        <taxon>Amphibacillus</taxon>
    </lineage>
</organism>
<evidence type="ECO:0000313" key="2">
    <source>
        <dbReference type="EMBL" id="SEN49610.1"/>
    </source>
</evidence>
<gene>
    <name evidence="2" type="ORF">SAMN04488134_101218</name>
</gene>
<keyword evidence="3" id="KW-1185">Reference proteome</keyword>
<feature type="transmembrane region" description="Helical" evidence="1">
    <location>
        <begin position="113"/>
        <end position="136"/>
    </location>
</feature>
<feature type="transmembrane region" description="Helical" evidence="1">
    <location>
        <begin position="453"/>
        <end position="471"/>
    </location>
</feature>
<feature type="transmembrane region" description="Helical" evidence="1">
    <location>
        <begin position="284"/>
        <end position="309"/>
    </location>
</feature>
<keyword evidence="1" id="KW-1133">Transmembrane helix</keyword>
<sequence length="508" mass="54224">MSTKTNGTPWFVKGDTNGFFGLFSNVLTNFLAAIGLLGAINMPDHLIYGRIVPGTAVAIGLGGVIFAIQTRRKSLEVGKTEMTALPYGLSVPHYFIVAFGVILPVYAQTQDWVIAWSTGIAWNLIQGLIMTLGAFVGPFIQKYIPRSALLGSLAGIALTFIAMNPMGAIFTTPYIGLLTLVIVLGGWIAHKKLPGNLPAGLLAIIIGMLLAWVTGYMDVTSVQEAASGFSISFPSFAMGNLITGFAYLTPFLAAAIPLAIYDFLESLDNIESAEVEGDKYPTTLTLLVPALLTMFGSVLGSPYPTIIYIGHPGWKKAGARVGYSLATGIGVMLIAFVGLLPLVMSIIPLVALLPILVYIAMTIGTQAFTTAEAKHVPAMILGLMPFIASYVILQIDNALSAAGTSAEEIGFRLLEDNGVFYQGWQALGSSDILVSMMLITIVIFLIDKRFKQAAIYSLITATLAFFGFIHAAEIGFGTGSSSALGYLSMAIGLFAFHFYRHPEEKSQL</sequence>
<evidence type="ECO:0000313" key="3">
    <source>
        <dbReference type="Proteomes" id="UP000199300"/>
    </source>
</evidence>
<feature type="transmembrane region" description="Helical" evidence="1">
    <location>
        <begin position="196"/>
        <end position="215"/>
    </location>
</feature>
<dbReference type="AlphaFoldDB" id="A0A1H8H0Q3"/>
<feature type="transmembrane region" description="Helical" evidence="1">
    <location>
        <begin position="483"/>
        <end position="499"/>
    </location>
</feature>
<dbReference type="OrthoDB" id="3320984at2"/>
<dbReference type="RefSeq" id="WP_091493777.1">
    <property type="nucleotide sequence ID" value="NZ_FODJ01000001.1"/>
</dbReference>
<feature type="transmembrane region" description="Helical" evidence="1">
    <location>
        <begin position="143"/>
        <end position="162"/>
    </location>
</feature>
<feature type="transmembrane region" description="Helical" evidence="1">
    <location>
        <begin position="346"/>
        <end position="364"/>
    </location>
</feature>
<feature type="transmembrane region" description="Helical" evidence="1">
    <location>
        <begin position="89"/>
        <end position="107"/>
    </location>
</feature>
<dbReference type="STRING" id="872970.SAMN04488134_101218"/>
<proteinExistence type="predicted"/>
<keyword evidence="1" id="KW-0472">Membrane</keyword>
<reference evidence="2 3" key="1">
    <citation type="submission" date="2016-10" db="EMBL/GenBank/DDBJ databases">
        <authorList>
            <person name="de Groot N.N."/>
        </authorList>
    </citation>
    <scope>NUCLEOTIDE SEQUENCE [LARGE SCALE GENOMIC DNA]</scope>
    <source>
        <strain evidence="2 3">CGMCC 1.10434</strain>
    </source>
</reference>
<feature type="transmembrane region" description="Helical" evidence="1">
    <location>
        <begin position="46"/>
        <end position="68"/>
    </location>
</feature>
<keyword evidence="1" id="KW-0812">Transmembrane</keyword>
<dbReference type="PANTHER" id="PTHR31610">
    <property type="entry name" value="SLR0360 PROTEIN"/>
    <property type="match status" value="1"/>
</dbReference>